<evidence type="ECO:0000313" key="4">
    <source>
        <dbReference type="WBParaSite" id="TTAC_0000194601-mRNA-1"/>
    </source>
</evidence>
<keyword evidence="3" id="KW-1185">Reference proteome</keyword>
<accession>A0A0R3WMF8</accession>
<dbReference type="WBParaSite" id="TTAC_0000194601-mRNA-1">
    <property type="protein sequence ID" value="TTAC_0000194601-mRNA-1"/>
    <property type="gene ID" value="TTAC_0000194601"/>
</dbReference>
<feature type="compositionally biased region" description="Basic and acidic residues" evidence="1">
    <location>
        <begin position="38"/>
        <end position="53"/>
    </location>
</feature>
<feature type="region of interest" description="Disordered" evidence="1">
    <location>
        <begin position="113"/>
        <end position="136"/>
    </location>
</feature>
<organism evidence="4">
    <name type="scientific">Hydatigena taeniaeformis</name>
    <name type="common">Feline tapeworm</name>
    <name type="synonym">Taenia taeniaeformis</name>
    <dbReference type="NCBI Taxonomy" id="6205"/>
    <lineage>
        <taxon>Eukaryota</taxon>
        <taxon>Metazoa</taxon>
        <taxon>Spiralia</taxon>
        <taxon>Lophotrochozoa</taxon>
        <taxon>Platyhelminthes</taxon>
        <taxon>Cestoda</taxon>
        <taxon>Eucestoda</taxon>
        <taxon>Cyclophyllidea</taxon>
        <taxon>Taeniidae</taxon>
        <taxon>Hydatigera</taxon>
    </lineage>
</organism>
<dbReference type="OrthoDB" id="10605719at2759"/>
<feature type="region of interest" description="Disordered" evidence="1">
    <location>
        <begin position="38"/>
        <end position="63"/>
    </location>
</feature>
<proteinExistence type="predicted"/>
<dbReference type="EMBL" id="UYWX01000616">
    <property type="protein sequence ID" value="VDM18673.1"/>
    <property type="molecule type" value="Genomic_DNA"/>
</dbReference>
<gene>
    <name evidence="2" type="ORF">TTAC_LOCUS1933</name>
</gene>
<evidence type="ECO:0000313" key="3">
    <source>
        <dbReference type="Proteomes" id="UP000274429"/>
    </source>
</evidence>
<feature type="region of interest" description="Disordered" evidence="1">
    <location>
        <begin position="382"/>
        <end position="413"/>
    </location>
</feature>
<dbReference type="Proteomes" id="UP000274429">
    <property type="component" value="Unassembled WGS sequence"/>
</dbReference>
<sequence length="495" mass="54405">MKYIDKVQNQKLNRTYGKCDICEIVYSSEMLFLPEHSRPRRYPESHSSRHEPPSVHGGRSSCQKMNRYDHKNCDHYRQSCLNGKPRPYRIGRSIISQFHSLSTRSCLCNGERSKMSLSSGKGNSSTSGSGYASQGGTAMMKPQVLEKALIHRSPGSPKPVLHDFIQQESVQQGILTQELSSGHSESVMFDTPTRSALPSLPPSSVAEKTHEVGKLSEALDKLRQQQCTLTRYIRQLKYIRRQVSFIPEAYLTVDALVFLEMNLSDSQAETSSSDDFIDDTADGLGTVETGVESYNAEEFIGSVGSNVASSAAVVIGETCDQSGSSTTEMFLVKDTSNAPVKAVLSSSRLPGVYCFLYTNAGVLNTSDELCLKVASKRRAGTSASSSVSKGGELTPSLPRKEVGSDESQQSCTRKAAEAESVSVIEPKVDPVRLRWVRQLLNHPQSRTYTFAELDKLVIDLVNNSSSSKLRSHVALVDCFSLPLFALFFVLLESPK</sequence>
<reference evidence="4" key="1">
    <citation type="submission" date="2017-02" db="UniProtKB">
        <authorList>
            <consortium name="WormBaseParasite"/>
        </authorList>
    </citation>
    <scope>IDENTIFICATION</scope>
</reference>
<dbReference type="AlphaFoldDB" id="A0A0R3WMF8"/>
<evidence type="ECO:0000313" key="2">
    <source>
        <dbReference type="EMBL" id="VDM18673.1"/>
    </source>
</evidence>
<evidence type="ECO:0000256" key="1">
    <source>
        <dbReference type="SAM" id="MobiDB-lite"/>
    </source>
</evidence>
<name>A0A0R3WMF8_HYDTA</name>
<protein>
    <submittedName>
        <fullName evidence="4">DBF4-type domain-containing protein</fullName>
    </submittedName>
</protein>
<feature type="compositionally biased region" description="Low complexity" evidence="1">
    <location>
        <begin position="115"/>
        <end position="130"/>
    </location>
</feature>
<reference evidence="2 3" key="2">
    <citation type="submission" date="2018-11" db="EMBL/GenBank/DDBJ databases">
        <authorList>
            <consortium name="Pathogen Informatics"/>
        </authorList>
    </citation>
    <scope>NUCLEOTIDE SEQUENCE [LARGE SCALE GENOMIC DNA]</scope>
</reference>